<name>A0A1B1B3N3_9ACTN</name>
<dbReference type="Gene3D" id="3.30.565.10">
    <property type="entry name" value="Histidine kinase-like ATPase, C-terminal domain"/>
    <property type="match status" value="1"/>
</dbReference>
<dbReference type="InterPro" id="IPR003594">
    <property type="entry name" value="HATPase_dom"/>
</dbReference>
<reference evidence="3 5" key="1">
    <citation type="submission" date="2016-06" db="EMBL/GenBank/DDBJ databases">
        <title>Complete genome sequence of Streptomyces griseochromogenes ATCC 14511, the Blasticidin S producer.</title>
        <authorList>
            <person name="Wu L."/>
        </authorList>
    </citation>
    <scope>NUCLEOTIDE SEQUENCE [LARGE SCALE GENOMIC DNA]</scope>
    <source>
        <strain evidence="3 5">ATCC 14511</strain>
    </source>
</reference>
<dbReference type="OrthoDB" id="4201486at2"/>
<dbReference type="STRING" id="68214.AVL59_31290"/>
<keyword evidence="6" id="KW-1185">Reference proteome</keyword>
<feature type="domain" description="Histidine kinase/HSP90-like ATPase" evidence="2">
    <location>
        <begin position="30"/>
        <end position="142"/>
    </location>
</feature>
<dbReference type="GO" id="GO:0004674">
    <property type="term" value="F:protein serine/threonine kinase activity"/>
    <property type="evidence" value="ECO:0007669"/>
    <property type="project" value="UniProtKB-KW"/>
</dbReference>
<dbReference type="RefSeq" id="WP_067311195.1">
    <property type="nucleotide sequence ID" value="NZ_CP016279.1"/>
</dbReference>
<organism evidence="3 5">
    <name type="scientific">Streptomyces griseochromogenes</name>
    <dbReference type="NCBI Taxonomy" id="68214"/>
    <lineage>
        <taxon>Bacteria</taxon>
        <taxon>Bacillati</taxon>
        <taxon>Actinomycetota</taxon>
        <taxon>Actinomycetes</taxon>
        <taxon>Kitasatosporales</taxon>
        <taxon>Streptomycetaceae</taxon>
        <taxon>Streptomyces</taxon>
    </lineage>
</organism>
<dbReference type="EMBL" id="CP016279">
    <property type="protein sequence ID" value="ANP53425.1"/>
    <property type="molecule type" value="Genomic_DNA"/>
</dbReference>
<dbReference type="PANTHER" id="PTHR35526">
    <property type="entry name" value="ANTI-SIGMA-F FACTOR RSBW-RELATED"/>
    <property type="match status" value="1"/>
</dbReference>
<dbReference type="Proteomes" id="UP000092659">
    <property type="component" value="Chromosome"/>
</dbReference>
<protein>
    <submittedName>
        <fullName evidence="4">Anti-sigma regulatory factor (Ser/Thr protein kinase)</fullName>
    </submittedName>
</protein>
<gene>
    <name evidence="3" type="ORF">AVL59_31290</name>
    <name evidence="4" type="ORF">J2Z21_008137</name>
</gene>
<reference evidence="4 6" key="2">
    <citation type="submission" date="2021-03" db="EMBL/GenBank/DDBJ databases">
        <title>Genomic Encyclopedia of Type Strains, Phase IV (KMG-IV): sequencing the most valuable type-strain genomes for metagenomic binning, comparative biology and taxonomic classification.</title>
        <authorList>
            <person name="Goeker M."/>
        </authorList>
    </citation>
    <scope>NUCLEOTIDE SEQUENCE [LARGE SCALE GENOMIC DNA]</scope>
    <source>
        <strain evidence="4 6">DSM 40499</strain>
    </source>
</reference>
<dbReference type="KEGG" id="sgs:AVL59_31290"/>
<proteinExistence type="predicted"/>
<dbReference type="Pfam" id="PF13581">
    <property type="entry name" value="HATPase_c_2"/>
    <property type="match status" value="1"/>
</dbReference>
<dbReference type="Proteomes" id="UP001519309">
    <property type="component" value="Unassembled WGS sequence"/>
</dbReference>
<dbReference type="SUPFAM" id="SSF55874">
    <property type="entry name" value="ATPase domain of HSP90 chaperone/DNA topoisomerase II/histidine kinase"/>
    <property type="match status" value="1"/>
</dbReference>
<evidence type="ECO:0000313" key="6">
    <source>
        <dbReference type="Proteomes" id="UP001519309"/>
    </source>
</evidence>
<dbReference type="AlphaFoldDB" id="A0A1B1B3N3"/>
<dbReference type="CDD" id="cd16936">
    <property type="entry name" value="HATPase_RsbW-like"/>
    <property type="match status" value="1"/>
</dbReference>
<dbReference type="InterPro" id="IPR050267">
    <property type="entry name" value="Anti-sigma-factor_SerPK"/>
</dbReference>
<evidence type="ECO:0000256" key="1">
    <source>
        <dbReference type="ARBA" id="ARBA00022527"/>
    </source>
</evidence>
<evidence type="ECO:0000313" key="3">
    <source>
        <dbReference type="EMBL" id="ANP53425.1"/>
    </source>
</evidence>
<sequence length="166" mass="17236">MNAVAERDVPSADAEVASASIELQAVLTAPGQARAFTRKSLHRWGAAEELIEAAVLVVCELVTNAVCHGAAQSPRAPRRHATHPDECGAESPITLKLGLRPGVLHAEVHDQSPDLPVRRSAGHDDDCGRGLAIVAALAGSWTAGWAPGGGKWVRACLPRSAVPVPG</sequence>
<keyword evidence="1" id="KW-0723">Serine/threonine-protein kinase</keyword>
<accession>A0A1B1B3N3</accession>
<evidence type="ECO:0000313" key="5">
    <source>
        <dbReference type="Proteomes" id="UP000092659"/>
    </source>
</evidence>
<evidence type="ECO:0000313" key="4">
    <source>
        <dbReference type="EMBL" id="MBP2055124.1"/>
    </source>
</evidence>
<dbReference type="EMBL" id="JAGGLP010000026">
    <property type="protein sequence ID" value="MBP2055124.1"/>
    <property type="molecule type" value="Genomic_DNA"/>
</dbReference>
<dbReference type="InterPro" id="IPR036890">
    <property type="entry name" value="HATPase_C_sf"/>
</dbReference>
<dbReference type="PANTHER" id="PTHR35526:SF3">
    <property type="entry name" value="ANTI-SIGMA-F FACTOR RSBW"/>
    <property type="match status" value="1"/>
</dbReference>
<evidence type="ECO:0000259" key="2">
    <source>
        <dbReference type="Pfam" id="PF13581"/>
    </source>
</evidence>
<keyword evidence="1" id="KW-0808">Transferase</keyword>
<keyword evidence="1" id="KW-0418">Kinase</keyword>